<protein>
    <submittedName>
        <fullName evidence="2">Uncharacterized protein</fullName>
    </submittedName>
</protein>
<feature type="region of interest" description="Disordered" evidence="1">
    <location>
        <begin position="43"/>
        <end position="117"/>
    </location>
</feature>
<evidence type="ECO:0000313" key="2">
    <source>
        <dbReference type="EMBL" id="MBM3274312.1"/>
    </source>
</evidence>
<dbReference type="Proteomes" id="UP000703893">
    <property type="component" value="Unassembled WGS sequence"/>
</dbReference>
<feature type="compositionally biased region" description="Basic and acidic residues" evidence="1">
    <location>
        <begin position="45"/>
        <end position="61"/>
    </location>
</feature>
<evidence type="ECO:0000256" key="1">
    <source>
        <dbReference type="SAM" id="MobiDB-lite"/>
    </source>
</evidence>
<sequence>KHGESYKFTVSAIKTQGAFELIEVASTPWAAAASLAPREFVAGEALKDEAPRNRPASLRDETAEDSTPAPQARREGPSGAGPYAPGPAAGQAVPAPPGGAAPGPPAVPRPGATRAGK</sequence>
<comment type="caution">
    <text evidence="2">The sequence shown here is derived from an EMBL/GenBank/DDBJ whole genome shotgun (WGS) entry which is preliminary data.</text>
</comment>
<organism evidence="2 3">
    <name type="scientific">Candidatus Tanganyikabacteria bacterium</name>
    <dbReference type="NCBI Taxonomy" id="2961651"/>
    <lineage>
        <taxon>Bacteria</taxon>
        <taxon>Bacillati</taxon>
        <taxon>Candidatus Sericytochromatia</taxon>
        <taxon>Candidatus Tanganyikabacteria</taxon>
    </lineage>
</organism>
<proteinExistence type="predicted"/>
<evidence type="ECO:0000313" key="3">
    <source>
        <dbReference type="Proteomes" id="UP000703893"/>
    </source>
</evidence>
<reference evidence="2 3" key="1">
    <citation type="submission" date="2019-03" db="EMBL/GenBank/DDBJ databases">
        <title>Lake Tanganyika Metagenome-Assembled Genomes (MAGs).</title>
        <authorList>
            <person name="Tran P."/>
        </authorList>
    </citation>
    <scope>NUCLEOTIDE SEQUENCE [LARGE SCALE GENOMIC DNA]</scope>
    <source>
        <strain evidence="2">K_DeepCast_65m_m2_236</strain>
    </source>
</reference>
<accession>A0A937X3W4</accession>
<dbReference type="EMBL" id="VGJX01000179">
    <property type="protein sequence ID" value="MBM3274312.1"/>
    <property type="molecule type" value="Genomic_DNA"/>
</dbReference>
<name>A0A937X3W4_9BACT</name>
<feature type="compositionally biased region" description="Low complexity" evidence="1">
    <location>
        <begin position="80"/>
        <end position="93"/>
    </location>
</feature>
<gene>
    <name evidence="2" type="ORF">FJZ00_04125</name>
</gene>
<dbReference type="AlphaFoldDB" id="A0A937X3W4"/>
<feature type="non-terminal residue" evidence="2">
    <location>
        <position position="1"/>
    </location>
</feature>
<feature type="compositionally biased region" description="Pro residues" evidence="1">
    <location>
        <begin position="94"/>
        <end position="108"/>
    </location>
</feature>